<dbReference type="AlphaFoldDB" id="A0A8J3IQE5"/>
<dbReference type="EMBL" id="BNJK01000002">
    <property type="protein sequence ID" value="GHP00050.1"/>
    <property type="molecule type" value="Genomic_DNA"/>
</dbReference>
<feature type="transmembrane region" description="Helical" evidence="1">
    <location>
        <begin position="185"/>
        <end position="204"/>
    </location>
</feature>
<gene>
    <name evidence="2" type="ORF">KSF_100970</name>
</gene>
<reference evidence="2" key="1">
    <citation type="submission" date="2020-10" db="EMBL/GenBank/DDBJ databases">
        <title>Taxonomic study of unclassified bacteria belonging to the class Ktedonobacteria.</title>
        <authorList>
            <person name="Yabe S."/>
            <person name="Wang C.M."/>
            <person name="Zheng Y."/>
            <person name="Sakai Y."/>
            <person name="Cavaletti L."/>
            <person name="Monciardini P."/>
            <person name="Donadio S."/>
        </authorList>
    </citation>
    <scope>NUCLEOTIDE SEQUENCE</scope>
    <source>
        <strain evidence="2">ID150040</strain>
    </source>
</reference>
<keyword evidence="3" id="KW-1185">Reference proteome</keyword>
<feature type="transmembrane region" description="Helical" evidence="1">
    <location>
        <begin position="224"/>
        <end position="243"/>
    </location>
</feature>
<name>A0A8J3IQE5_9CHLR</name>
<proteinExistence type="predicted"/>
<comment type="caution">
    <text evidence="2">The sequence shown here is derived from an EMBL/GenBank/DDBJ whole genome shotgun (WGS) entry which is preliminary data.</text>
</comment>
<evidence type="ECO:0000256" key="1">
    <source>
        <dbReference type="SAM" id="Phobius"/>
    </source>
</evidence>
<feature type="transmembrane region" description="Helical" evidence="1">
    <location>
        <begin position="100"/>
        <end position="128"/>
    </location>
</feature>
<feature type="transmembrane region" description="Helical" evidence="1">
    <location>
        <begin position="294"/>
        <end position="316"/>
    </location>
</feature>
<keyword evidence="1" id="KW-1133">Transmembrane helix</keyword>
<feature type="transmembrane region" description="Helical" evidence="1">
    <location>
        <begin position="250"/>
        <end position="274"/>
    </location>
</feature>
<accession>A0A8J3IQE5</accession>
<evidence type="ECO:0000313" key="3">
    <source>
        <dbReference type="Proteomes" id="UP000597444"/>
    </source>
</evidence>
<feature type="transmembrane region" description="Helical" evidence="1">
    <location>
        <begin position="328"/>
        <end position="348"/>
    </location>
</feature>
<dbReference type="Proteomes" id="UP000597444">
    <property type="component" value="Unassembled WGS sequence"/>
</dbReference>
<dbReference type="RefSeq" id="WP_220210647.1">
    <property type="nucleotide sequence ID" value="NZ_BNJK01000002.1"/>
</dbReference>
<keyword evidence="1" id="KW-0472">Membrane</keyword>
<feature type="transmembrane region" description="Helical" evidence="1">
    <location>
        <begin position="368"/>
        <end position="392"/>
    </location>
</feature>
<keyword evidence="1" id="KW-0812">Transmembrane</keyword>
<organism evidence="2 3">
    <name type="scientific">Reticulibacter mediterranei</name>
    <dbReference type="NCBI Taxonomy" id="2778369"/>
    <lineage>
        <taxon>Bacteria</taxon>
        <taxon>Bacillati</taxon>
        <taxon>Chloroflexota</taxon>
        <taxon>Ktedonobacteria</taxon>
        <taxon>Ktedonobacterales</taxon>
        <taxon>Reticulibacteraceae</taxon>
        <taxon>Reticulibacter</taxon>
    </lineage>
</organism>
<feature type="transmembrane region" description="Helical" evidence="1">
    <location>
        <begin position="68"/>
        <end position="88"/>
    </location>
</feature>
<evidence type="ECO:0000313" key="2">
    <source>
        <dbReference type="EMBL" id="GHP00050.1"/>
    </source>
</evidence>
<sequence>MASFSGVAGTFPMQSLPDAKLRSLLRLRMLIGYILCCGGLLFTFGGAWDVVSHRTVGRDATFSPAHVTMLTALTLMGLAAMMLVLVETRWARRDPGIRDYGITFAGGFSGPQGAYLAGFGVVASAIAFPLDNYWHSLYGIDVSLWGPFHVMILMGALLASIGASYLLISTAHLAASQHAEMVRRLCMVATVITLTDIAGKLMNIVEPALSTQGVVQLPVGSFDLYPIMIATSAMIGLLAAAFASRWTATIVALIHSAITIVLAIVIPPVMAWQIRFEQETVLARAAQSTAREGIRHAMITPVLLLGLALIVDGVIWYARHKNWTLRSVLRTLFVIALPILLVIALVGLTTFHEQRGLQGQSATSGGLAALGLSTVLLSLILMPVGELIGMWIGQTMGRSLQREGQW</sequence>
<protein>
    <submittedName>
        <fullName evidence="2">Uncharacterized protein</fullName>
    </submittedName>
</protein>
<feature type="transmembrane region" description="Helical" evidence="1">
    <location>
        <begin position="30"/>
        <end position="48"/>
    </location>
</feature>
<feature type="transmembrane region" description="Helical" evidence="1">
    <location>
        <begin position="148"/>
        <end position="173"/>
    </location>
</feature>